<dbReference type="GO" id="GO:0019005">
    <property type="term" value="C:SCF ubiquitin ligase complex"/>
    <property type="evidence" value="ECO:0007669"/>
    <property type="project" value="TreeGrafter"/>
</dbReference>
<protein>
    <submittedName>
        <fullName evidence="1">TIGR02996 domain-containing protein</fullName>
    </submittedName>
</protein>
<dbReference type="SUPFAM" id="SSF52047">
    <property type="entry name" value="RNI-like"/>
    <property type="match status" value="1"/>
</dbReference>
<evidence type="ECO:0000313" key="2">
    <source>
        <dbReference type="Proteomes" id="UP000245802"/>
    </source>
</evidence>
<dbReference type="GO" id="GO:0031146">
    <property type="term" value="P:SCF-dependent proteasomal ubiquitin-dependent protein catabolic process"/>
    <property type="evidence" value="ECO:0007669"/>
    <property type="project" value="TreeGrafter"/>
</dbReference>
<dbReference type="InterPro" id="IPR032675">
    <property type="entry name" value="LRR_dom_sf"/>
</dbReference>
<dbReference type="Proteomes" id="UP000245802">
    <property type="component" value="Chromosome"/>
</dbReference>
<dbReference type="KEGG" id="gog:C1280_00065"/>
<dbReference type="NCBIfam" id="TIGR02996">
    <property type="entry name" value="rpt_mate_G_obs"/>
    <property type="match status" value="1"/>
</dbReference>
<organism evidence="1 2">
    <name type="scientific">Gemmata obscuriglobus</name>
    <dbReference type="NCBI Taxonomy" id="114"/>
    <lineage>
        <taxon>Bacteria</taxon>
        <taxon>Pseudomonadati</taxon>
        <taxon>Planctomycetota</taxon>
        <taxon>Planctomycetia</taxon>
        <taxon>Gemmatales</taxon>
        <taxon>Gemmataceae</taxon>
        <taxon>Gemmata</taxon>
    </lineage>
</organism>
<sequence>MLNRPRPPSDRIPQRAFASTRIGGKLSRNEWEPAMSEEDALLAAIHANPDDDDPRLAYADWLDEHDRPERAEFIRAQVEWSRLRSDEAGRLKNRTDELLATNFQRWTAEIGPLDPEKVQLRFERGFPTELTIRDATEEELSILRQLPTIRLLALEGQCELTPSVLALIIALGHLDVLLITEAEINVTVLNALESLPPWVFLRLCTRTCGNEAWLAFRARRLARFEQLPPDEQRGGAIRALRFSSYHLPRPCELVKSLDVSPTDDELRVFTSIREVEHVRIANGDVTTAGLYHLPRLSKLKTLEIDSCPVDSIAPLTACPNLTELVITAEAGTERRAVVNDTGTAGLEKLTNLRRLKLDWCEIGGQTLRRLAALHRLRSLELMLFWGQHISGTDLAELTGLLELEKLTLHPIPPWALEYIGPLRTLRTLTLSLFGEGDSEFRHLAQLTNLCWLKLTGPAVTDCALGHLRTLRSLRTLHISESAVTATGALTLAHQLPAAKIISDTVVAWSPNTALTFHRRVVAGFASVLVPVGWDKPQEHSDPFGFELQEDGWDPADATRTTGTTPARIALEVCAATSAEDGLRSWLQRDGDYTFDVITRRPTVLAGPDSAVCEYSDRLLPRERQIAFAIADSGSMAVLVCTALEYRMEELRPLFMFIARSLRVGAAALE</sequence>
<dbReference type="AlphaFoldDB" id="A0A2Z3GU30"/>
<gene>
    <name evidence="1" type="ORF">C1280_00065</name>
</gene>
<name>A0A2Z3GU30_9BACT</name>
<proteinExistence type="predicted"/>
<dbReference type="OrthoDB" id="232968at2"/>
<reference evidence="1 2" key="1">
    <citation type="submission" date="2018-01" db="EMBL/GenBank/DDBJ databases">
        <title>G. obscuriglobus.</title>
        <authorList>
            <person name="Franke J."/>
            <person name="Blomberg W."/>
            <person name="Selmecki A."/>
        </authorList>
    </citation>
    <scope>NUCLEOTIDE SEQUENCE [LARGE SCALE GENOMIC DNA]</scope>
    <source>
        <strain evidence="1 2">DSM 5831</strain>
    </source>
</reference>
<dbReference type="Gene3D" id="3.80.10.10">
    <property type="entry name" value="Ribonuclease Inhibitor"/>
    <property type="match status" value="3"/>
</dbReference>
<dbReference type="PANTHER" id="PTHR13318">
    <property type="entry name" value="PARTNER OF PAIRED, ISOFORM B-RELATED"/>
    <property type="match status" value="1"/>
</dbReference>
<keyword evidence="2" id="KW-1185">Reference proteome</keyword>
<dbReference type="EMBL" id="CP025958">
    <property type="protein sequence ID" value="AWM35572.1"/>
    <property type="molecule type" value="Genomic_DNA"/>
</dbReference>
<accession>A0A2Z3GU30</accession>
<dbReference type="InterPro" id="IPR014338">
    <property type="entry name" value="CHP02996_rpt-companion-dom"/>
</dbReference>
<evidence type="ECO:0000313" key="1">
    <source>
        <dbReference type="EMBL" id="AWM35572.1"/>
    </source>
</evidence>